<sequence length="148" mass="16300">MTAIYVYVASSATMPDQPQGPAGWSAVLTYQEHHKVLTAGARGQSCAAMTLTALVRTLETLKRHDLPVIIVVPAGEILTAFNQQAYLGWAHNNWQTGETPVPNQRLWQRLVALSKTFPDLTLRERTTVKNEMLTRADSVLAATLTKLS</sequence>
<dbReference type="PROSITE" id="PS50879">
    <property type="entry name" value="RNASE_H_1"/>
    <property type="match status" value="1"/>
</dbReference>
<evidence type="ECO:0000313" key="3">
    <source>
        <dbReference type="Proteomes" id="UP000283633"/>
    </source>
</evidence>
<dbReference type="RefSeq" id="WP_125071480.1">
    <property type="nucleotide sequence ID" value="NZ_QWZQ01000007.1"/>
</dbReference>
<protein>
    <recommendedName>
        <fullName evidence="1">RNase H type-1 domain-containing protein</fullName>
    </recommendedName>
</protein>
<dbReference type="InterPro" id="IPR012337">
    <property type="entry name" value="RNaseH-like_sf"/>
</dbReference>
<evidence type="ECO:0000313" key="2">
    <source>
        <dbReference type="EMBL" id="RRK11239.1"/>
    </source>
</evidence>
<evidence type="ECO:0000259" key="1">
    <source>
        <dbReference type="PROSITE" id="PS50879"/>
    </source>
</evidence>
<dbReference type="Proteomes" id="UP000283633">
    <property type="component" value="Unassembled WGS sequence"/>
</dbReference>
<dbReference type="InterPro" id="IPR036397">
    <property type="entry name" value="RNaseH_sf"/>
</dbReference>
<dbReference type="GO" id="GO:0004523">
    <property type="term" value="F:RNA-DNA hybrid ribonuclease activity"/>
    <property type="evidence" value="ECO:0007669"/>
    <property type="project" value="InterPro"/>
</dbReference>
<feature type="domain" description="RNase H type-1" evidence="1">
    <location>
        <begin position="1"/>
        <end position="148"/>
    </location>
</feature>
<comment type="caution">
    <text evidence="2">The sequence shown here is derived from an EMBL/GenBank/DDBJ whole genome shotgun (WGS) entry which is preliminary data.</text>
</comment>
<accession>A0A426D9E1</accession>
<dbReference type="SUPFAM" id="SSF53098">
    <property type="entry name" value="Ribonuclease H-like"/>
    <property type="match status" value="1"/>
</dbReference>
<keyword evidence="3" id="KW-1185">Reference proteome</keyword>
<dbReference type="AlphaFoldDB" id="A0A426D9E1"/>
<gene>
    <name evidence="2" type="ORF">D1831_03165</name>
</gene>
<name>A0A426D9E1_9LACO</name>
<dbReference type="InterPro" id="IPR002156">
    <property type="entry name" value="RNaseH_domain"/>
</dbReference>
<organism evidence="2 3">
    <name type="scientific">Lactiplantibacillus garii</name>
    <dbReference type="NCBI Taxonomy" id="2306423"/>
    <lineage>
        <taxon>Bacteria</taxon>
        <taxon>Bacillati</taxon>
        <taxon>Bacillota</taxon>
        <taxon>Bacilli</taxon>
        <taxon>Lactobacillales</taxon>
        <taxon>Lactobacillaceae</taxon>
        <taxon>Lactiplantibacillus</taxon>
    </lineage>
</organism>
<dbReference type="OrthoDB" id="9811552at2"/>
<dbReference type="Gene3D" id="3.30.420.10">
    <property type="entry name" value="Ribonuclease H-like superfamily/Ribonuclease H"/>
    <property type="match status" value="1"/>
</dbReference>
<proteinExistence type="predicted"/>
<reference evidence="2 3" key="1">
    <citation type="submission" date="2018-08" db="EMBL/GenBank/DDBJ databases">
        <title>Genome Lactobacillus garii FI11369.</title>
        <authorList>
            <person name="Diaz M."/>
            <person name="Narbad A."/>
        </authorList>
    </citation>
    <scope>NUCLEOTIDE SEQUENCE [LARGE SCALE GENOMIC DNA]</scope>
    <source>
        <strain evidence="2 3">FI11369</strain>
    </source>
</reference>
<dbReference type="GO" id="GO:0003676">
    <property type="term" value="F:nucleic acid binding"/>
    <property type="evidence" value="ECO:0007669"/>
    <property type="project" value="InterPro"/>
</dbReference>
<dbReference type="EMBL" id="QWZQ01000007">
    <property type="protein sequence ID" value="RRK11239.1"/>
    <property type="molecule type" value="Genomic_DNA"/>
</dbReference>